<protein>
    <submittedName>
        <fullName evidence="2">Uncharacterized protein</fullName>
    </submittedName>
</protein>
<evidence type="ECO:0000313" key="3">
    <source>
        <dbReference type="Proteomes" id="UP000220836"/>
    </source>
</evidence>
<feature type="signal peptide" evidence="1">
    <location>
        <begin position="1"/>
        <end position="20"/>
    </location>
</feature>
<feature type="chain" id="PRO_5012556935" evidence="1">
    <location>
        <begin position="21"/>
        <end position="88"/>
    </location>
</feature>
<keyword evidence="1" id="KW-0732">Signal</keyword>
<proteinExistence type="predicted"/>
<gene>
    <name evidence="2" type="ORF">PEV8663_00689</name>
</gene>
<accession>A0A238K1T6</accession>
<dbReference type="Proteomes" id="UP000220836">
    <property type="component" value="Unassembled WGS sequence"/>
</dbReference>
<dbReference type="EMBL" id="FXYH01000002">
    <property type="protein sequence ID" value="SMX36072.1"/>
    <property type="molecule type" value="Genomic_DNA"/>
</dbReference>
<name>A0A238K1T6_9RHOB</name>
<dbReference type="OrthoDB" id="7874128at2"/>
<reference evidence="2 3" key="1">
    <citation type="submission" date="2017-05" db="EMBL/GenBank/DDBJ databases">
        <authorList>
            <person name="Song R."/>
            <person name="Chenine A.L."/>
            <person name="Ruprecht R.M."/>
        </authorList>
    </citation>
    <scope>NUCLEOTIDE SEQUENCE [LARGE SCALE GENOMIC DNA]</scope>
    <source>
        <strain evidence="2 3">CECT 8663</strain>
    </source>
</reference>
<dbReference type="AlphaFoldDB" id="A0A238K1T6"/>
<evidence type="ECO:0000256" key="1">
    <source>
        <dbReference type="SAM" id="SignalP"/>
    </source>
</evidence>
<sequence length="88" mass="9444">MTKLVLAAFLAALYSLPAAAQGADTLKMKLEVKDGRYQMRGIFGSNWAVGEIQTEAAKNCAEVGRPLEHFKVLGANSKGLKVFEAACK</sequence>
<dbReference type="RefSeq" id="WP_097803233.1">
    <property type="nucleotide sequence ID" value="NZ_FXYH01000002.1"/>
</dbReference>
<organism evidence="2 3">
    <name type="scientific">Pelagimonas varians</name>
    <dbReference type="NCBI Taxonomy" id="696760"/>
    <lineage>
        <taxon>Bacteria</taxon>
        <taxon>Pseudomonadati</taxon>
        <taxon>Pseudomonadota</taxon>
        <taxon>Alphaproteobacteria</taxon>
        <taxon>Rhodobacterales</taxon>
        <taxon>Roseobacteraceae</taxon>
        <taxon>Pelagimonas</taxon>
    </lineage>
</organism>
<keyword evidence="3" id="KW-1185">Reference proteome</keyword>
<evidence type="ECO:0000313" key="2">
    <source>
        <dbReference type="EMBL" id="SMX36072.1"/>
    </source>
</evidence>